<protein>
    <submittedName>
        <fullName evidence="9">Sugar ABC transporter permease</fullName>
    </submittedName>
</protein>
<evidence type="ECO:0000256" key="5">
    <source>
        <dbReference type="ARBA" id="ARBA00022989"/>
    </source>
</evidence>
<evidence type="ECO:0000256" key="6">
    <source>
        <dbReference type="ARBA" id="ARBA00023136"/>
    </source>
</evidence>
<keyword evidence="10" id="KW-1185">Reference proteome</keyword>
<keyword evidence="3" id="KW-1003">Cell membrane</keyword>
<feature type="transmembrane region" description="Helical" evidence="7">
    <location>
        <begin position="171"/>
        <end position="194"/>
    </location>
</feature>
<evidence type="ECO:0000256" key="1">
    <source>
        <dbReference type="ARBA" id="ARBA00004651"/>
    </source>
</evidence>
<feature type="transmembrane region" description="Helical" evidence="7">
    <location>
        <begin position="221"/>
        <end position="238"/>
    </location>
</feature>
<feature type="transmembrane region" description="Helical" evidence="7">
    <location>
        <begin position="284"/>
        <end position="302"/>
    </location>
</feature>
<dbReference type="PROSITE" id="PS50928">
    <property type="entry name" value="ABC_TM1"/>
    <property type="match status" value="1"/>
</dbReference>
<dbReference type="Gene3D" id="1.10.3720.10">
    <property type="entry name" value="MetI-like"/>
    <property type="match status" value="1"/>
</dbReference>
<feature type="transmembrane region" description="Helical" evidence="7">
    <location>
        <begin position="28"/>
        <end position="47"/>
    </location>
</feature>
<name>A0ABY7ZMB8_9ACTN</name>
<organism evidence="9 10">
    <name type="scientific">Micromonospora cathayae</name>
    <dbReference type="NCBI Taxonomy" id="3028804"/>
    <lineage>
        <taxon>Bacteria</taxon>
        <taxon>Bacillati</taxon>
        <taxon>Actinomycetota</taxon>
        <taxon>Actinomycetes</taxon>
        <taxon>Micromonosporales</taxon>
        <taxon>Micromonosporaceae</taxon>
        <taxon>Micromonospora</taxon>
    </lineage>
</organism>
<dbReference type="EMBL" id="CP118615">
    <property type="protein sequence ID" value="WDZ83049.1"/>
    <property type="molecule type" value="Genomic_DNA"/>
</dbReference>
<evidence type="ECO:0000313" key="9">
    <source>
        <dbReference type="EMBL" id="WDZ83049.1"/>
    </source>
</evidence>
<dbReference type="Pfam" id="PF00528">
    <property type="entry name" value="BPD_transp_1"/>
    <property type="match status" value="1"/>
</dbReference>
<dbReference type="InterPro" id="IPR000515">
    <property type="entry name" value="MetI-like"/>
</dbReference>
<proteinExistence type="inferred from homology"/>
<feature type="transmembrane region" description="Helical" evidence="7">
    <location>
        <begin position="87"/>
        <end position="112"/>
    </location>
</feature>
<comment type="subcellular location">
    <subcellularLocation>
        <location evidence="1 7">Cell membrane</location>
        <topology evidence="1 7">Multi-pass membrane protein</topology>
    </subcellularLocation>
</comment>
<accession>A0ABY7ZMB8</accession>
<dbReference type="InterPro" id="IPR035906">
    <property type="entry name" value="MetI-like_sf"/>
</dbReference>
<dbReference type="CDD" id="cd06261">
    <property type="entry name" value="TM_PBP2"/>
    <property type="match status" value="1"/>
</dbReference>
<reference evidence="9 10" key="1">
    <citation type="submission" date="2023-02" db="EMBL/GenBank/DDBJ databases">
        <authorList>
            <person name="Mo P."/>
        </authorList>
    </citation>
    <scope>NUCLEOTIDE SEQUENCE [LARGE SCALE GENOMIC DNA]</scope>
    <source>
        <strain evidence="9 10">HUAS 3</strain>
    </source>
</reference>
<keyword evidence="5 7" id="KW-1133">Transmembrane helix</keyword>
<dbReference type="RefSeq" id="WP_275029441.1">
    <property type="nucleotide sequence ID" value="NZ_CP118615.1"/>
</dbReference>
<gene>
    <name evidence="9" type="ORF">PVK37_21595</name>
</gene>
<evidence type="ECO:0000256" key="4">
    <source>
        <dbReference type="ARBA" id="ARBA00022692"/>
    </source>
</evidence>
<evidence type="ECO:0000256" key="2">
    <source>
        <dbReference type="ARBA" id="ARBA00022448"/>
    </source>
</evidence>
<dbReference type="Proteomes" id="UP001219605">
    <property type="component" value="Chromosome"/>
</dbReference>
<evidence type="ECO:0000256" key="3">
    <source>
        <dbReference type="ARBA" id="ARBA00022475"/>
    </source>
</evidence>
<keyword evidence="4 7" id="KW-0812">Transmembrane</keyword>
<comment type="similarity">
    <text evidence="7">Belongs to the binding-protein-dependent transport system permease family.</text>
</comment>
<keyword evidence="2 7" id="KW-0813">Transport</keyword>
<dbReference type="SUPFAM" id="SSF161098">
    <property type="entry name" value="MetI-like"/>
    <property type="match status" value="1"/>
</dbReference>
<dbReference type="PANTHER" id="PTHR30193:SF41">
    <property type="entry name" value="DIACETYLCHITOBIOSE UPTAKE SYSTEM PERMEASE PROTEIN NGCF"/>
    <property type="match status" value="1"/>
</dbReference>
<sequence length="309" mass="34222">MAVRTAHPPDTVAARRPRRVRRRRRVPAAFYAMVLPAFLLFFVFHTVPVLQGVFYSFTNYAGYGEWDFVGLDNYAAMLLDDRIRASYLFTFRFAIVATILVNVLALAIALGLHARIRFRTTLRAVFFLPNVLAVLVVGYIFKYLFGTSLPALGESLGIDALSTSILADPELAWLGVVVLGVWQATAFAVILYLAGLQTIPGDLYEAAAIDGAGRWRQFRSITFPLIAAFFTINMVLSLKNFLMVFDHVVALTEGGPGTSTESVSMVIYRGGFQGGEFAYQTANAVAYFVVIVVVSVLQLRVLRRREVSL</sequence>
<evidence type="ECO:0000259" key="8">
    <source>
        <dbReference type="PROSITE" id="PS50928"/>
    </source>
</evidence>
<feature type="transmembrane region" description="Helical" evidence="7">
    <location>
        <begin position="124"/>
        <end position="145"/>
    </location>
</feature>
<dbReference type="InterPro" id="IPR051393">
    <property type="entry name" value="ABC_transporter_permease"/>
</dbReference>
<keyword evidence="6 7" id="KW-0472">Membrane</keyword>
<dbReference type="PANTHER" id="PTHR30193">
    <property type="entry name" value="ABC TRANSPORTER PERMEASE PROTEIN"/>
    <property type="match status" value="1"/>
</dbReference>
<feature type="domain" description="ABC transmembrane type-1" evidence="8">
    <location>
        <begin position="87"/>
        <end position="298"/>
    </location>
</feature>
<evidence type="ECO:0000313" key="10">
    <source>
        <dbReference type="Proteomes" id="UP001219605"/>
    </source>
</evidence>
<evidence type="ECO:0000256" key="7">
    <source>
        <dbReference type="RuleBase" id="RU363032"/>
    </source>
</evidence>